<feature type="non-terminal residue" evidence="7">
    <location>
        <position position="1"/>
    </location>
</feature>
<feature type="compositionally biased region" description="Polar residues" evidence="5">
    <location>
        <begin position="138"/>
        <end position="150"/>
    </location>
</feature>
<protein>
    <recommendedName>
        <fullName evidence="6">PHD-type domain-containing protein</fullName>
    </recommendedName>
</protein>
<dbReference type="InterPro" id="IPR011011">
    <property type="entry name" value="Znf_FYVE_PHD"/>
</dbReference>
<feature type="compositionally biased region" description="Polar residues" evidence="5">
    <location>
        <begin position="194"/>
        <end position="204"/>
    </location>
</feature>
<keyword evidence="8" id="KW-1185">Reference proteome</keyword>
<feature type="compositionally biased region" description="Acidic residues" evidence="5">
    <location>
        <begin position="273"/>
        <end position="283"/>
    </location>
</feature>
<dbReference type="EMBL" id="JAEPQZ010000018">
    <property type="protein sequence ID" value="KAG2172010.1"/>
    <property type="molecule type" value="Genomic_DNA"/>
</dbReference>
<sequence>ADRPRRAKAGRNQPKVQRLPSVSSDDESSDENSVTRCICHKIHNDGMMVQCDNCNVWQHCPCVGLAGITEDDMPDQYYCEECKPENHVLADTYGRYRRVYDPKGTHTKGQKKRTTMNSADATDSIPELFHILATDTNGYTRESSSPSMTVDTPVPTPFEADEPLGARVSKRRRSTTSNSDTLRSTQATKREVNTKQSRSTSPTARKQPMEEAKGGRVNKRRTAAVPDKSIKTRVSASPQMSFKELPTDGVSTRRRGGHWRNGSPDTRAKSTEPDMEVGENEQENETHPTNGKRRGNGPPSASNSPRAKKSELGRRRGKGTIPSPLSPNLDRHLPTKHSPLIGHREDMDIKARTPLSPFEERLSDTESPRVRAKTPPTKVRYPSNKMSIGDMDKRASQILRYINRMQMTLTKKQRNRQALDHTHHHHHEHHNPPQQAAHHESENIVGVDSVVIPKDCVNTTGGDNKLVGELEVANPPALVLQRSMSVSSVASSLSSASTIPLNDDDSKSKSEGKATSSTEMTSTTAPPEEEEEKSCIPAPEQATAIDIMSRLACELVKFQYRFGPQRPPSATNGQSNHQALPSTPANQRNSTDDLLPAIGGS</sequence>
<keyword evidence="1" id="KW-0479">Metal-binding</keyword>
<dbReference type="OrthoDB" id="79252at2759"/>
<feature type="compositionally biased region" description="Polar residues" evidence="5">
    <location>
        <begin position="175"/>
        <end position="187"/>
    </location>
</feature>
<evidence type="ECO:0000313" key="8">
    <source>
        <dbReference type="Proteomes" id="UP000654370"/>
    </source>
</evidence>
<dbReference type="InterPro" id="IPR019787">
    <property type="entry name" value="Znf_PHD-finger"/>
</dbReference>
<name>A0A8H7U7R6_MORIS</name>
<comment type="caution">
    <text evidence="7">The sequence shown here is derived from an EMBL/GenBank/DDBJ whole genome shotgun (WGS) entry which is preliminary data.</text>
</comment>
<evidence type="ECO:0000256" key="2">
    <source>
        <dbReference type="ARBA" id="ARBA00022771"/>
    </source>
</evidence>
<dbReference type="SMART" id="SM00249">
    <property type="entry name" value="PHD"/>
    <property type="match status" value="1"/>
</dbReference>
<organism evidence="7 8">
    <name type="scientific">Mortierella isabellina</name>
    <name type="common">Filamentous fungus</name>
    <name type="synonym">Umbelopsis isabellina</name>
    <dbReference type="NCBI Taxonomy" id="91625"/>
    <lineage>
        <taxon>Eukaryota</taxon>
        <taxon>Fungi</taxon>
        <taxon>Fungi incertae sedis</taxon>
        <taxon>Mucoromycota</taxon>
        <taxon>Mucoromycotina</taxon>
        <taxon>Umbelopsidomycetes</taxon>
        <taxon>Umbelopsidales</taxon>
        <taxon>Umbelopsidaceae</taxon>
        <taxon>Umbelopsis</taxon>
    </lineage>
</organism>
<feature type="compositionally biased region" description="Basic and acidic residues" evidence="5">
    <location>
        <begin position="342"/>
        <end position="351"/>
    </location>
</feature>
<dbReference type="Gene3D" id="3.30.40.10">
    <property type="entry name" value="Zinc/RING finger domain, C3HC4 (zinc finger)"/>
    <property type="match status" value="1"/>
</dbReference>
<evidence type="ECO:0000256" key="5">
    <source>
        <dbReference type="SAM" id="MobiDB-lite"/>
    </source>
</evidence>
<dbReference type="InterPro" id="IPR013083">
    <property type="entry name" value="Znf_RING/FYVE/PHD"/>
</dbReference>
<dbReference type="PANTHER" id="PTHR47793">
    <property type="entry name" value="HISTONE DEACETYLASE COMPLEX SUBUNIT CTI6"/>
    <property type="match status" value="1"/>
</dbReference>
<evidence type="ECO:0000259" key="6">
    <source>
        <dbReference type="PROSITE" id="PS50016"/>
    </source>
</evidence>
<feature type="domain" description="PHD-type" evidence="6">
    <location>
        <begin position="34"/>
        <end position="85"/>
    </location>
</feature>
<dbReference type="Pfam" id="PF20826">
    <property type="entry name" value="PHD_5"/>
    <property type="match status" value="1"/>
</dbReference>
<dbReference type="PROSITE" id="PS01359">
    <property type="entry name" value="ZF_PHD_1"/>
    <property type="match status" value="1"/>
</dbReference>
<reference evidence="7" key="1">
    <citation type="submission" date="2020-12" db="EMBL/GenBank/DDBJ databases">
        <title>Metabolic potential, ecology and presence of endohyphal bacteria is reflected in genomic diversity of Mucoromycotina.</title>
        <authorList>
            <person name="Muszewska A."/>
            <person name="Okrasinska A."/>
            <person name="Steczkiewicz K."/>
            <person name="Drgas O."/>
            <person name="Orlowska M."/>
            <person name="Perlinska-Lenart U."/>
            <person name="Aleksandrzak-Piekarczyk T."/>
            <person name="Szatraj K."/>
            <person name="Zielenkiewicz U."/>
            <person name="Pilsyk S."/>
            <person name="Malc E."/>
            <person name="Mieczkowski P."/>
            <person name="Kruszewska J.S."/>
            <person name="Biernat P."/>
            <person name="Pawlowska J."/>
        </authorList>
    </citation>
    <scope>NUCLEOTIDE SEQUENCE</scope>
    <source>
        <strain evidence="7">WA0000067209</strain>
    </source>
</reference>
<feature type="region of interest" description="Disordered" evidence="5">
    <location>
        <begin position="100"/>
        <end position="119"/>
    </location>
</feature>
<keyword evidence="2 4" id="KW-0863">Zinc-finger</keyword>
<evidence type="ECO:0000313" key="7">
    <source>
        <dbReference type="EMBL" id="KAG2172010.1"/>
    </source>
</evidence>
<feature type="region of interest" description="Disordered" evidence="5">
    <location>
        <begin position="411"/>
        <end position="440"/>
    </location>
</feature>
<dbReference type="PROSITE" id="PS50016">
    <property type="entry name" value="ZF_PHD_2"/>
    <property type="match status" value="1"/>
</dbReference>
<evidence type="ECO:0000256" key="4">
    <source>
        <dbReference type="PROSITE-ProRule" id="PRU00146"/>
    </source>
</evidence>
<feature type="compositionally biased region" description="Basic and acidic residues" evidence="5">
    <location>
        <begin position="358"/>
        <end position="369"/>
    </location>
</feature>
<evidence type="ECO:0000256" key="3">
    <source>
        <dbReference type="ARBA" id="ARBA00022833"/>
    </source>
</evidence>
<feature type="region of interest" description="Disordered" evidence="5">
    <location>
        <begin position="1"/>
        <end position="31"/>
    </location>
</feature>
<feature type="compositionally biased region" description="Low complexity" evidence="5">
    <location>
        <begin position="514"/>
        <end position="526"/>
    </location>
</feature>
<accession>A0A8H7U7R6</accession>
<dbReference type="Proteomes" id="UP000654370">
    <property type="component" value="Unassembled WGS sequence"/>
</dbReference>
<feature type="region of interest" description="Disordered" evidence="5">
    <location>
        <begin position="138"/>
        <end position="388"/>
    </location>
</feature>
<feature type="region of interest" description="Disordered" evidence="5">
    <location>
        <begin position="562"/>
        <end position="601"/>
    </location>
</feature>
<dbReference type="InterPro" id="IPR001965">
    <property type="entry name" value="Znf_PHD"/>
</dbReference>
<keyword evidence="3" id="KW-0862">Zinc</keyword>
<evidence type="ECO:0000256" key="1">
    <source>
        <dbReference type="ARBA" id="ARBA00022723"/>
    </source>
</evidence>
<dbReference type="CDD" id="cd15550">
    <property type="entry name" value="PHD_MLL5"/>
    <property type="match status" value="1"/>
</dbReference>
<dbReference type="PANTHER" id="PTHR47793:SF1">
    <property type="entry name" value="HISTONE DEACETYLASE COMPLEX SUBUNIT CTI6"/>
    <property type="match status" value="1"/>
</dbReference>
<dbReference type="GO" id="GO:0008270">
    <property type="term" value="F:zinc ion binding"/>
    <property type="evidence" value="ECO:0007669"/>
    <property type="project" value="UniProtKB-KW"/>
</dbReference>
<feature type="compositionally biased region" description="Polar residues" evidence="5">
    <location>
        <begin position="568"/>
        <end position="589"/>
    </location>
</feature>
<feature type="compositionally biased region" description="Basic residues" evidence="5">
    <location>
        <begin position="105"/>
        <end position="114"/>
    </location>
</feature>
<dbReference type="SUPFAM" id="SSF57903">
    <property type="entry name" value="FYVE/PHD zinc finger"/>
    <property type="match status" value="1"/>
</dbReference>
<gene>
    <name evidence="7" type="ORF">INT43_001487</name>
</gene>
<dbReference type="InterPro" id="IPR053051">
    <property type="entry name" value="HDAC_complex_subunit"/>
</dbReference>
<dbReference type="AlphaFoldDB" id="A0A8H7U7R6"/>
<dbReference type="InterPro" id="IPR019786">
    <property type="entry name" value="Zinc_finger_PHD-type_CS"/>
</dbReference>
<proteinExistence type="predicted"/>
<feature type="region of interest" description="Disordered" evidence="5">
    <location>
        <begin position="493"/>
        <end position="537"/>
    </location>
</feature>